<name>A0ABS7A1I7_9DEIN</name>
<dbReference type="EMBL" id="JAHXRS010000036">
    <property type="protein sequence ID" value="MBW6396156.1"/>
    <property type="molecule type" value="Genomic_DNA"/>
</dbReference>
<sequence length="109" mass="12624">MAGGEEPFDFSTSQIHAWEVERIRQAFRQGRYSIEEHAFRRMRERGIRPNEVRDVVMNGAAVSKDLPGNPRDRRPGINFERTLEDGRRVRVKVSWRGGYLVVTTHEVSG</sequence>
<evidence type="ECO:0000313" key="2">
    <source>
        <dbReference type="Proteomes" id="UP000724268"/>
    </source>
</evidence>
<dbReference type="InterPro" id="IPR025354">
    <property type="entry name" value="DUF4258"/>
</dbReference>
<evidence type="ECO:0000313" key="1">
    <source>
        <dbReference type="EMBL" id="MBW6396156.1"/>
    </source>
</evidence>
<reference evidence="1 2" key="1">
    <citation type="submission" date="2021-07" db="EMBL/GenBank/DDBJ databases">
        <title>Thermus aquaticus gen. n. and sp. n., a nonsporulating extreme thermophile.</title>
        <authorList>
            <person name="Hu C.-J."/>
            <person name="Li W.-J."/>
            <person name="Xian W.-D."/>
        </authorList>
    </citation>
    <scope>NUCLEOTIDE SEQUENCE [LARGE SCALE GENOMIC DNA]</scope>
    <source>
        <strain evidence="1 2">SYSU G05001</strain>
    </source>
</reference>
<dbReference type="RefSeq" id="WP_219760559.1">
    <property type="nucleotide sequence ID" value="NZ_JAHXRS010000036.1"/>
</dbReference>
<comment type="caution">
    <text evidence="1">The sequence shown here is derived from an EMBL/GenBank/DDBJ whole genome shotgun (WGS) entry which is preliminary data.</text>
</comment>
<protein>
    <submittedName>
        <fullName evidence="1">DUF4258 domain-containing protein</fullName>
    </submittedName>
</protein>
<keyword evidence="2" id="KW-1185">Reference proteome</keyword>
<dbReference type="Pfam" id="PF14076">
    <property type="entry name" value="DUF4258"/>
    <property type="match status" value="1"/>
</dbReference>
<proteinExistence type="predicted"/>
<organism evidence="1 2">
    <name type="scientific">Thermus brevis</name>
    <dbReference type="NCBI Taxonomy" id="2862456"/>
    <lineage>
        <taxon>Bacteria</taxon>
        <taxon>Thermotogati</taxon>
        <taxon>Deinococcota</taxon>
        <taxon>Deinococci</taxon>
        <taxon>Thermales</taxon>
        <taxon>Thermaceae</taxon>
        <taxon>Thermus</taxon>
    </lineage>
</organism>
<accession>A0ABS7A1I7</accession>
<gene>
    <name evidence="1" type="ORF">KZX47_13505</name>
</gene>
<dbReference type="Proteomes" id="UP000724268">
    <property type="component" value="Unassembled WGS sequence"/>
</dbReference>